<proteinExistence type="predicted"/>
<gene>
    <name evidence="1" type="ORF">PR018_17695</name>
</gene>
<dbReference type="CDD" id="cd10928">
    <property type="entry name" value="CE4_u4"/>
    <property type="match status" value="1"/>
</dbReference>
<reference evidence="1" key="1">
    <citation type="journal article" date="2019" name="Phytopathology">
        <title>A Novel Group of Rhizobium tumorigenes-Like Agrobacteria Associated with Crown Gall Disease of Rhododendron and Blueberry.</title>
        <authorList>
            <person name="Kuzmanovic N."/>
            <person name="Behrens P."/>
            <person name="Idczak E."/>
            <person name="Wagner S."/>
            <person name="Gotz M."/>
            <person name="Sproer C."/>
            <person name="Bunk B."/>
            <person name="Overmann J."/>
            <person name="Smalla K."/>
        </authorList>
    </citation>
    <scope>NUCLEOTIDE SEQUENCE</scope>
    <source>
        <strain evidence="1">Rho-6.2</strain>
    </source>
</reference>
<protein>
    <submittedName>
        <fullName evidence="1">Polysaccharide deacetylase family protein</fullName>
    </submittedName>
</protein>
<organism evidence="1 2">
    <name type="scientific">Rhizobium rhododendri</name>
    <dbReference type="NCBI Taxonomy" id="2506430"/>
    <lineage>
        <taxon>Bacteria</taxon>
        <taxon>Pseudomonadati</taxon>
        <taxon>Pseudomonadota</taxon>
        <taxon>Alphaproteobacteria</taxon>
        <taxon>Hyphomicrobiales</taxon>
        <taxon>Rhizobiaceae</taxon>
        <taxon>Rhizobium/Agrobacterium group</taxon>
        <taxon>Rhizobium</taxon>
    </lineage>
</organism>
<reference evidence="1" key="2">
    <citation type="journal article" date="2023" name="MicrobiologyOpen">
        <title>Genomics of the tumorigenes clade of the family Rhizobiaceae and description of Rhizobium rhododendri sp. nov.</title>
        <authorList>
            <person name="Kuzmanovic N."/>
            <person name="diCenzo G.C."/>
            <person name="Bunk B."/>
            <person name="Sproeer C."/>
            <person name="Fruehling A."/>
            <person name="Neumann-Schaal M."/>
            <person name="Overmann J."/>
            <person name="Smalla K."/>
        </authorList>
    </citation>
    <scope>NUCLEOTIDE SEQUENCE</scope>
    <source>
        <strain evidence="1">Rho-6.2</strain>
    </source>
</reference>
<keyword evidence="2" id="KW-1185">Reference proteome</keyword>
<sequence>MRDEPHWEKLGNVLERMSDANRSARLWLRDDDAIQPTPALERLLDMTRHASVPLSLAVIPAFTGQPLADRLEGETHAAVTVHGWSHENHAGSGGKKCELGLDRPADVVLGELGDGLAKLRALYAARLDPVLVPPWNRIDKTLLPELKPLGFRAASVYGKADIASPIELINTHVDIMDWSAGRCRPHADLVDLLVAELARRMDGSDEPIGILTHHLVHDEACWDFMEKLFEVTATSDAARWHPLGELLD</sequence>
<dbReference type="InterPro" id="IPR049591">
    <property type="entry name" value="CE4_u4-like"/>
</dbReference>
<dbReference type="RefSeq" id="WP_142823805.1">
    <property type="nucleotide sequence ID" value="NZ_CP117267.1"/>
</dbReference>
<dbReference type="SUPFAM" id="SSF88713">
    <property type="entry name" value="Glycoside hydrolase/deacetylase"/>
    <property type="match status" value="1"/>
</dbReference>
<name>A0ABY8IH18_9HYPH</name>
<dbReference type="EMBL" id="CP117267">
    <property type="protein sequence ID" value="WFS22921.1"/>
    <property type="molecule type" value="Genomic_DNA"/>
</dbReference>
<accession>A0ABY8IH18</accession>
<dbReference type="Gene3D" id="3.20.20.370">
    <property type="entry name" value="Glycoside hydrolase/deacetylase"/>
    <property type="match status" value="1"/>
</dbReference>
<evidence type="ECO:0000313" key="2">
    <source>
        <dbReference type="Proteomes" id="UP000318939"/>
    </source>
</evidence>
<dbReference type="InterPro" id="IPR011330">
    <property type="entry name" value="Glyco_hydro/deAcase_b/a-brl"/>
</dbReference>
<dbReference type="Proteomes" id="UP000318939">
    <property type="component" value="Chromosome"/>
</dbReference>
<evidence type="ECO:0000313" key="1">
    <source>
        <dbReference type="EMBL" id="WFS22921.1"/>
    </source>
</evidence>